<comment type="caution">
    <text evidence="2">The sequence shown here is derived from an EMBL/GenBank/DDBJ whole genome shotgun (WGS) entry which is preliminary data.</text>
</comment>
<keyword evidence="3" id="KW-1185">Reference proteome</keyword>
<dbReference type="Proteomes" id="UP000472320">
    <property type="component" value="Unassembled WGS sequence"/>
</dbReference>
<organism evidence="2 3">
    <name type="scientific">Massilia eburnea</name>
    <dbReference type="NCBI Taxonomy" id="1776165"/>
    <lineage>
        <taxon>Bacteria</taxon>
        <taxon>Pseudomonadati</taxon>
        <taxon>Pseudomonadota</taxon>
        <taxon>Betaproteobacteria</taxon>
        <taxon>Burkholderiales</taxon>
        <taxon>Oxalobacteraceae</taxon>
        <taxon>Telluria group</taxon>
        <taxon>Massilia</taxon>
    </lineage>
</organism>
<evidence type="ECO:0000313" key="3">
    <source>
        <dbReference type="Proteomes" id="UP000472320"/>
    </source>
</evidence>
<reference evidence="2 3" key="1">
    <citation type="submission" date="2019-11" db="EMBL/GenBank/DDBJ databases">
        <title>Type strains purchased from KCTC, JCM and DSMZ.</title>
        <authorList>
            <person name="Lu H."/>
        </authorList>
    </citation>
    <scope>NUCLEOTIDE SEQUENCE [LARGE SCALE GENOMIC DNA]</scope>
    <source>
        <strain evidence="2 3">JCM 31587</strain>
    </source>
</reference>
<accession>A0A6L6QAQ8</accession>
<feature type="coiled-coil region" evidence="1">
    <location>
        <begin position="65"/>
        <end position="191"/>
    </location>
</feature>
<dbReference type="EMBL" id="WNKX01000001">
    <property type="protein sequence ID" value="MTW09285.1"/>
    <property type="molecule type" value="Genomic_DNA"/>
</dbReference>
<name>A0A6L6QAQ8_9BURK</name>
<dbReference type="OrthoDB" id="8772624at2"/>
<keyword evidence="1" id="KW-0175">Coiled coil</keyword>
<proteinExistence type="predicted"/>
<evidence type="ECO:0000313" key="2">
    <source>
        <dbReference type="EMBL" id="MTW09285.1"/>
    </source>
</evidence>
<dbReference type="RefSeq" id="WP_155452258.1">
    <property type="nucleotide sequence ID" value="NZ_WNKX01000001.1"/>
</dbReference>
<protein>
    <submittedName>
        <fullName evidence="2">Uncharacterized protein</fullName>
    </submittedName>
</protein>
<dbReference type="AlphaFoldDB" id="A0A6L6QAQ8"/>
<evidence type="ECO:0000256" key="1">
    <source>
        <dbReference type="SAM" id="Coils"/>
    </source>
</evidence>
<sequence length="240" mass="28556">MWKWIRDWYRKLRMPAAYRAYERKLRAAHEEEARKKFSTVRYEARLLAANKAMEERAQRRFDMPAAKLQLEVVALEKQIESCRAQLGNFERPFRDEYQELEAEMALLGERRRNAYAAKDTAAIEDVNADIAELQKRINAVRGDLAVQSDLREQGLTPEKMRRTVQRCEARLQAIKDEQDRIQRERANYMNHSPDRAEVDAIERDMLALERKHIQFLRDFDSPAERRRRERAHEQAWLNGA</sequence>
<gene>
    <name evidence="2" type="ORF">GM658_01600</name>
</gene>